<evidence type="ECO:0000256" key="3">
    <source>
        <dbReference type="ARBA" id="ARBA00022603"/>
    </source>
</evidence>
<dbReference type="EMBL" id="JBHSBB010000003">
    <property type="protein sequence ID" value="MFC4030492.1"/>
    <property type="molecule type" value="Genomic_DNA"/>
</dbReference>
<comment type="caution">
    <text evidence="10">The sequence shown here is derived from an EMBL/GenBank/DDBJ whole genome shotgun (WGS) entry which is preliminary data.</text>
</comment>
<evidence type="ECO:0000259" key="9">
    <source>
        <dbReference type="Pfam" id="PF11760"/>
    </source>
</evidence>
<dbReference type="Gene3D" id="3.30.420.180">
    <property type="entry name" value="CobE/GbiG C-terminal domain"/>
    <property type="match status" value="1"/>
</dbReference>
<dbReference type="GO" id="GO:0032259">
    <property type="term" value="P:methylation"/>
    <property type="evidence" value="ECO:0007669"/>
    <property type="project" value="UniProtKB-KW"/>
</dbReference>
<dbReference type="InterPro" id="IPR014777">
    <property type="entry name" value="4pyrrole_Mease_sub1"/>
</dbReference>
<dbReference type="RefSeq" id="WP_386425924.1">
    <property type="nucleotide sequence ID" value="NZ_JBHSBB010000003.1"/>
</dbReference>
<accession>A0ABV8HHJ5</accession>
<feature type="domain" description="CobE/GbiG C-terminal" evidence="8">
    <location>
        <begin position="361"/>
        <end position="478"/>
    </location>
</feature>
<comment type="pathway">
    <text evidence="1">Cofactor biosynthesis; adenosylcobalamin biosynthesis.</text>
</comment>
<evidence type="ECO:0000256" key="1">
    <source>
        <dbReference type="ARBA" id="ARBA00004953"/>
    </source>
</evidence>
<name>A0ABV8HHJ5_9ACTN</name>
<dbReference type="InterPro" id="IPR051810">
    <property type="entry name" value="Precorrin_MeTrfase"/>
</dbReference>
<dbReference type="CDD" id="cd11646">
    <property type="entry name" value="Precorrin_3B_C17_MT"/>
    <property type="match status" value="1"/>
</dbReference>
<evidence type="ECO:0000313" key="11">
    <source>
        <dbReference type="Proteomes" id="UP001595765"/>
    </source>
</evidence>
<dbReference type="NCBIfam" id="TIGR01466">
    <property type="entry name" value="cobJ_cbiH"/>
    <property type="match status" value="1"/>
</dbReference>
<dbReference type="Pfam" id="PF11760">
    <property type="entry name" value="CbiG_N"/>
    <property type="match status" value="1"/>
</dbReference>
<dbReference type="PANTHER" id="PTHR47036:SF1">
    <property type="entry name" value="COBALT-FACTOR III C(17)-METHYLTRANSFERASE-RELATED"/>
    <property type="match status" value="1"/>
</dbReference>
<feature type="compositionally biased region" description="Low complexity" evidence="6">
    <location>
        <begin position="174"/>
        <end position="186"/>
    </location>
</feature>
<dbReference type="InterPro" id="IPR038029">
    <property type="entry name" value="GbiG_N_sf"/>
</dbReference>
<evidence type="ECO:0000256" key="5">
    <source>
        <dbReference type="ARBA" id="ARBA00022691"/>
    </source>
</evidence>
<feature type="domain" description="Tetrapyrrole methylase" evidence="7">
    <location>
        <begin position="486"/>
        <end position="690"/>
    </location>
</feature>
<feature type="domain" description="Cobalamin synthesis G N-terminal" evidence="9">
    <location>
        <begin position="39"/>
        <end position="116"/>
    </location>
</feature>
<dbReference type="EC" id="2.1.1.131" evidence="10"/>
<sequence>MIGLISATAAGRGGCARLAAAWPGRTRLYDGPVREALPVAFAECDQLVLFLATGAAVRLLAPLLTTKRADPAVVTVDEAHRHAVALLGGHASGANALAEALSPVLGTTPVVTTATDAVGVSALDLLPYPAEGALPAVTRALLDGERVAFRADTMWPLPALPIAAPAATPPPTSAVPLPAAAAASGDPNPPKTAAGNTATNPVAPHADTSRAVPARPLAAPAGTTPPTPAVPLPAAAAASGDPNSPETPADNPATDPLPALTPTPRRPDAPLPGAAAASGDPTSPETPAGSGDSATARGGGGSTAVPEDAGLAASGGGRSGPAGGPGSGGGTAAAGDEYLVWVTDRLVDGGGRAVYVRPPSLVVGVGGSRGVGVEEVAGLIAGSLAEAGLAAKSVAALATVDAKAGEPGIVAAAARLKVPLLTYPAAALAEVAVPNPSAAPLAAVGTPSVAEAAALLGAPGGELVVQKRKSAMATVAVARRKPRGRLAVVGLGPGARDLMTPRAEAELRRASVIVGLDQYVDQIRDLLAPGTRVLESGLGAEEERARTAVAQALEGHAVALIGSGDAGVYAMASPALAEASDDIDVVGVPGVTAALAAAALLGAPLGHDHVSISLSDLHTPWDVIERRVRAAAESDLVVTFYNPRSRGRDWQLPKALAILAEHRSPATPVGVVHAASRPDERAEVTTLATLDVTTVDMVTVVTVGNTATREIAGRMVTPRGYRWQS</sequence>
<dbReference type="InterPro" id="IPR035996">
    <property type="entry name" value="4pyrrol_Methylase_sf"/>
</dbReference>
<proteinExistence type="predicted"/>
<dbReference type="Pfam" id="PF00590">
    <property type="entry name" value="TP_methylase"/>
    <property type="match status" value="1"/>
</dbReference>
<evidence type="ECO:0000259" key="7">
    <source>
        <dbReference type="Pfam" id="PF00590"/>
    </source>
</evidence>
<dbReference type="InterPro" id="IPR021744">
    <property type="entry name" value="CbiG_N"/>
</dbReference>
<evidence type="ECO:0000256" key="6">
    <source>
        <dbReference type="SAM" id="MobiDB-lite"/>
    </source>
</evidence>
<evidence type="ECO:0000256" key="4">
    <source>
        <dbReference type="ARBA" id="ARBA00022679"/>
    </source>
</evidence>
<keyword evidence="3 10" id="KW-0489">Methyltransferase</keyword>
<evidence type="ECO:0000313" key="10">
    <source>
        <dbReference type="EMBL" id="MFC4030492.1"/>
    </source>
</evidence>
<reference evidence="11" key="1">
    <citation type="journal article" date="2019" name="Int. J. Syst. Evol. Microbiol.">
        <title>The Global Catalogue of Microorganisms (GCM) 10K type strain sequencing project: providing services to taxonomists for standard genome sequencing and annotation.</title>
        <authorList>
            <consortium name="The Broad Institute Genomics Platform"/>
            <consortium name="The Broad Institute Genome Sequencing Center for Infectious Disease"/>
            <person name="Wu L."/>
            <person name="Ma J."/>
        </authorList>
    </citation>
    <scope>NUCLEOTIDE SEQUENCE [LARGE SCALE GENOMIC DNA]</scope>
    <source>
        <strain evidence="11">CGMCC 4.7237</strain>
    </source>
</reference>
<dbReference type="GO" id="GO:0030789">
    <property type="term" value="F:precorrin-3B C17-methyltransferase activity"/>
    <property type="evidence" value="ECO:0007669"/>
    <property type="project" value="UniProtKB-EC"/>
</dbReference>
<dbReference type="InterPro" id="IPR000878">
    <property type="entry name" value="4pyrrol_Mease"/>
</dbReference>
<organism evidence="10 11">
    <name type="scientific">Streptomyces polygonati</name>
    <dbReference type="NCBI Taxonomy" id="1617087"/>
    <lineage>
        <taxon>Bacteria</taxon>
        <taxon>Bacillati</taxon>
        <taxon>Actinomycetota</taxon>
        <taxon>Actinomycetes</taxon>
        <taxon>Kitasatosporales</taxon>
        <taxon>Streptomycetaceae</taxon>
        <taxon>Streptomyces</taxon>
    </lineage>
</organism>
<feature type="compositionally biased region" description="Low complexity" evidence="6">
    <location>
        <begin position="210"/>
        <end position="222"/>
    </location>
</feature>
<dbReference type="InterPro" id="IPR006363">
    <property type="entry name" value="Cbl_synth_CobJ/CibH_dom"/>
</dbReference>
<protein>
    <submittedName>
        <fullName evidence="10">Precorrin-3B C(17)-methyltransferase</fullName>
        <ecNumber evidence="10">2.1.1.131</ecNumber>
    </submittedName>
</protein>
<keyword evidence="4 10" id="KW-0808">Transferase</keyword>
<dbReference type="Gene3D" id="3.40.1010.10">
    <property type="entry name" value="Cobalt-precorrin-4 Transmethylase, Domain 1"/>
    <property type="match status" value="1"/>
</dbReference>
<keyword evidence="11" id="KW-1185">Reference proteome</keyword>
<evidence type="ECO:0000259" key="8">
    <source>
        <dbReference type="Pfam" id="PF01890"/>
    </source>
</evidence>
<dbReference type="Pfam" id="PF01890">
    <property type="entry name" value="CbiG_C"/>
    <property type="match status" value="1"/>
</dbReference>
<dbReference type="SUPFAM" id="SSF159664">
    <property type="entry name" value="CobE/GbiG C-terminal domain-like"/>
    <property type="match status" value="1"/>
</dbReference>
<dbReference type="SUPFAM" id="SSF53790">
    <property type="entry name" value="Tetrapyrrole methylase"/>
    <property type="match status" value="1"/>
</dbReference>
<dbReference type="Gene3D" id="3.40.50.11220">
    <property type="match status" value="1"/>
</dbReference>
<dbReference type="Proteomes" id="UP001595765">
    <property type="component" value="Unassembled WGS sequence"/>
</dbReference>
<feature type="compositionally biased region" description="Gly residues" evidence="6">
    <location>
        <begin position="313"/>
        <end position="331"/>
    </location>
</feature>
<dbReference type="PANTHER" id="PTHR47036">
    <property type="entry name" value="COBALT-FACTOR III C(17)-METHYLTRANSFERASE-RELATED"/>
    <property type="match status" value="1"/>
</dbReference>
<dbReference type="InterPro" id="IPR014776">
    <property type="entry name" value="4pyrrole_Mease_sub2"/>
</dbReference>
<dbReference type="InterPro" id="IPR036518">
    <property type="entry name" value="CobE/GbiG_C_sf"/>
</dbReference>
<dbReference type="SUPFAM" id="SSF159672">
    <property type="entry name" value="CbiG N-terminal domain-like"/>
    <property type="match status" value="1"/>
</dbReference>
<gene>
    <name evidence="10" type="primary">cobJ</name>
    <name evidence="10" type="ORF">ACFO3J_03290</name>
</gene>
<keyword evidence="2" id="KW-0169">Cobalamin biosynthesis</keyword>
<feature type="compositionally biased region" description="Low complexity" evidence="6">
    <location>
        <begin position="252"/>
        <end position="263"/>
    </location>
</feature>
<keyword evidence="5" id="KW-0949">S-adenosyl-L-methionine</keyword>
<evidence type="ECO:0000256" key="2">
    <source>
        <dbReference type="ARBA" id="ARBA00022573"/>
    </source>
</evidence>
<feature type="region of interest" description="Disordered" evidence="6">
    <location>
        <begin position="168"/>
        <end position="331"/>
    </location>
</feature>
<dbReference type="InterPro" id="IPR002750">
    <property type="entry name" value="CobE/GbiG_C"/>
</dbReference>
<dbReference type="Gene3D" id="3.30.950.10">
    <property type="entry name" value="Methyltransferase, Cobalt-precorrin-4 Transmethylase, Domain 2"/>
    <property type="match status" value="1"/>
</dbReference>